<dbReference type="PANTHER" id="PTHR11102">
    <property type="entry name" value="SEL-1-LIKE PROTEIN"/>
    <property type="match status" value="1"/>
</dbReference>
<reference evidence="1 2" key="1">
    <citation type="submission" date="2014-03" db="EMBL/GenBank/DDBJ databases">
        <title>Bradyrhizobium valentinum sp. nov., isolated from effective nodules of Lupinus mariae-josephae, a lupine endemic of basic-lime soils in Eastern Spain.</title>
        <authorList>
            <person name="Duran D."/>
            <person name="Rey L."/>
            <person name="Navarro A."/>
            <person name="Busquets A."/>
            <person name="Imperial J."/>
            <person name="Ruiz-Argueso T."/>
        </authorList>
    </citation>
    <scope>NUCLEOTIDE SEQUENCE [LARGE SCALE GENOMIC DNA]</scope>
    <source>
        <strain evidence="1 2">CCBAU 23086</strain>
    </source>
</reference>
<dbReference type="AlphaFoldDB" id="A0A0R3N5G2"/>
<dbReference type="Proteomes" id="UP000051660">
    <property type="component" value="Unassembled WGS sequence"/>
</dbReference>
<comment type="caution">
    <text evidence="1">The sequence shown here is derived from an EMBL/GenBank/DDBJ whole genome shotgun (WGS) entry which is preliminary data.</text>
</comment>
<evidence type="ECO:0000313" key="2">
    <source>
        <dbReference type="Proteomes" id="UP000051660"/>
    </source>
</evidence>
<dbReference type="Pfam" id="PF08238">
    <property type="entry name" value="Sel1"/>
    <property type="match status" value="5"/>
</dbReference>
<dbReference type="SUPFAM" id="SSF81901">
    <property type="entry name" value="HCP-like"/>
    <property type="match status" value="2"/>
</dbReference>
<organism evidence="1 2">
    <name type="scientific">Bradyrhizobium lablabi</name>
    <dbReference type="NCBI Taxonomy" id="722472"/>
    <lineage>
        <taxon>Bacteria</taxon>
        <taxon>Pseudomonadati</taxon>
        <taxon>Pseudomonadota</taxon>
        <taxon>Alphaproteobacteria</taxon>
        <taxon>Hyphomicrobiales</taxon>
        <taxon>Nitrobacteraceae</taxon>
        <taxon>Bradyrhizobium</taxon>
    </lineage>
</organism>
<dbReference type="InterPro" id="IPR011990">
    <property type="entry name" value="TPR-like_helical_dom_sf"/>
</dbReference>
<dbReference type="InterPro" id="IPR050767">
    <property type="entry name" value="Sel1_AlgK"/>
</dbReference>
<evidence type="ECO:0000313" key="1">
    <source>
        <dbReference type="EMBL" id="KRR24944.1"/>
    </source>
</evidence>
<dbReference type="Gene3D" id="1.25.40.10">
    <property type="entry name" value="Tetratricopeptide repeat domain"/>
    <property type="match status" value="2"/>
</dbReference>
<dbReference type="SMART" id="SM00671">
    <property type="entry name" value="SEL1"/>
    <property type="match status" value="5"/>
</dbReference>
<dbReference type="PANTHER" id="PTHR11102:SF160">
    <property type="entry name" value="ERAD-ASSOCIATED E3 UBIQUITIN-PROTEIN LIGASE COMPONENT HRD3"/>
    <property type="match status" value="1"/>
</dbReference>
<name>A0A0R3N5G2_9BRAD</name>
<protein>
    <recommendedName>
        <fullName evidence="3">TPR repeat</fullName>
    </recommendedName>
</protein>
<dbReference type="EMBL" id="LLYB01000060">
    <property type="protein sequence ID" value="KRR24944.1"/>
    <property type="molecule type" value="Genomic_DNA"/>
</dbReference>
<accession>A0A0R3N5G2</accession>
<gene>
    <name evidence="1" type="ORF">CQ14_05085</name>
</gene>
<dbReference type="InterPro" id="IPR006597">
    <property type="entry name" value="Sel1-like"/>
</dbReference>
<dbReference type="OrthoDB" id="6114904at2"/>
<evidence type="ECO:0008006" key="3">
    <source>
        <dbReference type="Google" id="ProtNLM"/>
    </source>
</evidence>
<sequence length="294" mass="32297">MPTIQKLLSENRTASRDDQLYAAALALFKAIEAGQEPAESRDMLAKALHEVAVGGHANAWIDYGRCLWNGWGVPEDREAALAAYKRAADLGSDYAAYLAAYNLYWTFGRYDEAHAYASRALLTAGDPDGAVRYLLGIMAYHGRGRSKDVAESRRLHLEASQRGNADAYFELFVYAMNGIGDRSKAAFYLKEAGQRDQPRACANLGALYATGQLPGIDKDLTEAVRWYKRAADLGVARAAAALGVMALRGEGMARDPETAEAFLKRAEVSGFDVDEYLQANRLERPSRMSPSEQR</sequence>
<proteinExistence type="predicted"/>